<gene>
    <name evidence="1" type="ORF">MSEDJ_44100</name>
</gene>
<dbReference type="InterPro" id="IPR032710">
    <property type="entry name" value="NTF2-like_dom_sf"/>
</dbReference>
<dbReference type="AlphaFoldDB" id="A0A7I7QVI3"/>
<dbReference type="GO" id="GO:0030638">
    <property type="term" value="P:polyketide metabolic process"/>
    <property type="evidence" value="ECO:0007669"/>
    <property type="project" value="InterPro"/>
</dbReference>
<evidence type="ECO:0000313" key="1">
    <source>
        <dbReference type="EMBL" id="BBY30314.1"/>
    </source>
</evidence>
<keyword evidence="2" id="KW-1185">Reference proteome</keyword>
<dbReference type="KEGG" id="msei:MSEDJ_44100"/>
<dbReference type="Gene3D" id="3.10.450.50">
    <property type="match status" value="1"/>
</dbReference>
<accession>A0A7I7QVI3</accession>
<dbReference type="Proteomes" id="UP000467193">
    <property type="component" value="Chromosome"/>
</dbReference>
<dbReference type="InterPro" id="IPR009959">
    <property type="entry name" value="Cyclase_SnoaL-like"/>
</dbReference>
<dbReference type="Pfam" id="PF07366">
    <property type="entry name" value="SnoaL"/>
    <property type="match status" value="1"/>
</dbReference>
<dbReference type="PANTHER" id="PTHR38436:SF1">
    <property type="entry name" value="ESTER CYCLASE"/>
    <property type="match status" value="1"/>
</dbReference>
<protein>
    <recommendedName>
        <fullName evidence="3">Ester cyclase</fullName>
    </recommendedName>
</protein>
<dbReference type="PANTHER" id="PTHR38436">
    <property type="entry name" value="POLYKETIDE CYCLASE SNOAL-LIKE DOMAIN"/>
    <property type="match status" value="1"/>
</dbReference>
<name>A0A7I7QVI3_9MYCO</name>
<evidence type="ECO:0000313" key="2">
    <source>
        <dbReference type="Proteomes" id="UP000467193"/>
    </source>
</evidence>
<dbReference type="EMBL" id="AP022588">
    <property type="protein sequence ID" value="BBY30314.1"/>
    <property type="molecule type" value="Genomic_DNA"/>
</dbReference>
<reference evidence="1 2" key="1">
    <citation type="journal article" date="2019" name="Emerg. Microbes Infect.">
        <title>Comprehensive subspecies identification of 175 nontuberculous mycobacteria species based on 7547 genomic profiles.</title>
        <authorList>
            <person name="Matsumoto Y."/>
            <person name="Kinjo T."/>
            <person name="Motooka D."/>
            <person name="Nabeya D."/>
            <person name="Jung N."/>
            <person name="Uechi K."/>
            <person name="Horii T."/>
            <person name="Iida T."/>
            <person name="Fujita J."/>
            <person name="Nakamura S."/>
        </authorList>
    </citation>
    <scope>NUCLEOTIDE SEQUENCE [LARGE SCALE GENOMIC DNA]</scope>
    <source>
        <strain evidence="1 2">JCM 17899</strain>
    </source>
</reference>
<proteinExistence type="predicted"/>
<evidence type="ECO:0008006" key="3">
    <source>
        <dbReference type="Google" id="ProtNLM"/>
    </source>
</evidence>
<organism evidence="1 2">
    <name type="scientific">Mycolicibacterium sediminis</name>
    <dbReference type="NCBI Taxonomy" id="1286180"/>
    <lineage>
        <taxon>Bacteria</taxon>
        <taxon>Bacillati</taxon>
        <taxon>Actinomycetota</taxon>
        <taxon>Actinomycetes</taxon>
        <taxon>Mycobacteriales</taxon>
        <taxon>Mycobacteriaceae</taxon>
        <taxon>Mycolicibacterium</taxon>
    </lineage>
</organism>
<sequence>MTAFCTPTLVVNDAPIPAGAVTEQFEPLVHAFPDWRWEVRSLVPERDLISLHFTVTGTHLRTFQGIEATGRRIAVQEFTLYRVEDGKFAQVWDLLDVDAVLKQIGAP</sequence>
<dbReference type="SUPFAM" id="SSF54427">
    <property type="entry name" value="NTF2-like"/>
    <property type="match status" value="1"/>
</dbReference>